<organism evidence="4 5">
    <name type="scientific">Rhamnella rubrinervis</name>
    <dbReference type="NCBI Taxonomy" id="2594499"/>
    <lineage>
        <taxon>Eukaryota</taxon>
        <taxon>Viridiplantae</taxon>
        <taxon>Streptophyta</taxon>
        <taxon>Embryophyta</taxon>
        <taxon>Tracheophyta</taxon>
        <taxon>Spermatophyta</taxon>
        <taxon>Magnoliopsida</taxon>
        <taxon>eudicotyledons</taxon>
        <taxon>Gunneridae</taxon>
        <taxon>Pentapetalae</taxon>
        <taxon>rosids</taxon>
        <taxon>fabids</taxon>
        <taxon>Rosales</taxon>
        <taxon>Rhamnaceae</taxon>
        <taxon>rhamnoid group</taxon>
        <taxon>Rhamneae</taxon>
        <taxon>Rhamnella</taxon>
    </lineage>
</organism>
<gene>
    <name evidence="4" type="ORF">FNV43_RR02795</name>
</gene>
<dbReference type="AlphaFoldDB" id="A0A8K0MNA3"/>
<evidence type="ECO:0000313" key="4">
    <source>
        <dbReference type="EMBL" id="KAF3452362.1"/>
    </source>
</evidence>
<dbReference type="SUPFAM" id="SSF81901">
    <property type="entry name" value="HCP-like"/>
    <property type="match status" value="1"/>
</dbReference>
<proteinExistence type="inferred from homology"/>
<evidence type="ECO:0000313" key="5">
    <source>
        <dbReference type="Proteomes" id="UP000796880"/>
    </source>
</evidence>
<accession>A0A8K0MNA3</accession>
<comment type="similarity">
    <text evidence="1">Belongs to the PPR family. P subfamily.</text>
</comment>
<comment type="caution">
    <text evidence="4">The sequence shown here is derived from an EMBL/GenBank/DDBJ whole genome shotgun (WGS) entry which is preliminary data.</text>
</comment>
<dbReference type="PROSITE" id="PS51375">
    <property type="entry name" value="PPR"/>
    <property type="match status" value="9"/>
</dbReference>
<evidence type="ECO:0000256" key="3">
    <source>
        <dbReference type="PROSITE-ProRule" id="PRU00708"/>
    </source>
</evidence>
<dbReference type="NCBIfam" id="TIGR00756">
    <property type="entry name" value="PPR"/>
    <property type="match status" value="5"/>
</dbReference>
<feature type="repeat" description="PPR" evidence="3">
    <location>
        <begin position="553"/>
        <end position="587"/>
    </location>
</feature>
<evidence type="ECO:0000256" key="1">
    <source>
        <dbReference type="ARBA" id="ARBA00007626"/>
    </source>
</evidence>
<evidence type="ECO:0008006" key="6">
    <source>
        <dbReference type="Google" id="ProtNLM"/>
    </source>
</evidence>
<reference evidence="4" key="1">
    <citation type="submission" date="2020-03" db="EMBL/GenBank/DDBJ databases">
        <title>A high-quality chromosome-level genome assembly of a woody plant with both climbing and erect habits, Rhamnella rubrinervis.</title>
        <authorList>
            <person name="Lu Z."/>
            <person name="Yang Y."/>
            <person name="Zhu X."/>
            <person name="Sun Y."/>
        </authorList>
    </citation>
    <scope>NUCLEOTIDE SEQUENCE</scope>
    <source>
        <strain evidence="4">BYM</strain>
        <tissue evidence="4">Leaf</tissue>
    </source>
</reference>
<dbReference type="EMBL" id="VOIH02000002">
    <property type="protein sequence ID" value="KAF3452362.1"/>
    <property type="molecule type" value="Genomic_DNA"/>
</dbReference>
<dbReference type="Pfam" id="PF01535">
    <property type="entry name" value="PPR"/>
    <property type="match status" value="7"/>
</dbReference>
<dbReference type="Pfam" id="PF13041">
    <property type="entry name" value="PPR_2"/>
    <property type="match status" value="2"/>
</dbReference>
<keyword evidence="2" id="KW-0677">Repeat</keyword>
<protein>
    <recommendedName>
        <fullName evidence="6">Pentatricopeptide repeat-containing protein</fullName>
    </recommendedName>
</protein>
<dbReference type="PANTHER" id="PTHR47941">
    <property type="entry name" value="PENTATRICOPEPTIDE REPEAT-CONTAINING PROTEIN 3, MITOCHONDRIAL"/>
    <property type="match status" value="1"/>
</dbReference>
<evidence type="ECO:0000256" key="2">
    <source>
        <dbReference type="ARBA" id="ARBA00022737"/>
    </source>
</evidence>
<feature type="repeat" description="PPR" evidence="3">
    <location>
        <begin position="413"/>
        <end position="447"/>
    </location>
</feature>
<feature type="repeat" description="PPR" evidence="3">
    <location>
        <begin position="623"/>
        <end position="657"/>
    </location>
</feature>
<feature type="repeat" description="PPR" evidence="3">
    <location>
        <begin position="867"/>
        <end position="901"/>
    </location>
</feature>
<feature type="repeat" description="PPR" evidence="3">
    <location>
        <begin position="272"/>
        <end position="306"/>
    </location>
</feature>
<sequence>MLSLKLKNLAKTRANYYIPQSQLVVFLNYEVGIFASSSSSSSSAYNFYSSSSSSLRTPWVPRSTTTTSDVNKLIQQKNDDVLVQLFKGWFKRNNNALLDRIFKILRSTQSHVDVSPGLSVDLALSQLDLRLSETFVLEVLRYGYHREDVLSCLKFFDWAGRQPGFHHTRATFSYIFKILSRAKLMSLILDFLGNYIKQNYAHKVRFHDTLVMGYAVAGKPEIALQLFGKMRFQGLDLDSFAYHVLLNALVEEKYFDAVQVIFKQISIRGFENDITYSVMMKSFCKQEKLDEAESYLRELAANKRPLSGHVLSVLVDALCKNKKFERASSLIEEFRDSHMVLIEHAYGVLIRDLVKAGKLDGALEFFKNKKSLDGYVPDVFRYNILICRLLRENRLMEVCDLLTEMNEGQISPDEVTMNAALCLFCKAGMVDVALNLYNARSEFGLTPNSMAYNYLINTLCGDGSIDEAYWVLKNCIDQGFLLGRRTFSILADALCRQGNLDKMKELVDVAFERNYLLNDSVLNKYISALCRARKVELGYLVHGELNRRNIVTNQNAYFRLINSFSESNRWDIAAKLLIEMQEKGHKPTRNLFRAVIGSICKMENPEKQFHKLLEMQLSYHEPNCLIYNFFIDGAGHAKRPDLAREVFEMMLRTGIKPSLSSDILMLQGYLKSERVSDALKFFNGLHERRKVGRKLYNILVVGLCKAEKVNTALEVTRQMKENDVVPSIECYEALIQKLFEYQRYSTAVNLINDFEKTGRKLTSFIGNVLLLHSLKTPELYDAWFGLREELEGEDEISGSSMLGLLIGVFCGRVRVSENVVNLEEVIEKCFPPDVYTYNMLLRRLCISRIDDAHGLFDRMRSKGYEPNGWTYDILVRGCISHGRKREAKEWLDEMYREGFEPTDTTKQLI</sequence>
<name>A0A8K0MNA3_9ROSA</name>
<feature type="repeat" description="PPR" evidence="3">
    <location>
        <begin position="448"/>
        <end position="482"/>
    </location>
</feature>
<dbReference type="InterPro" id="IPR002885">
    <property type="entry name" value="PPR_rpt"/>
</dbReference>
<feature type="repeat" description="PPR" evidence="3">
    <location>
        <begin position="378"/>
        <end position="412"/>
    </location>
</feature>
<keyword evidence="5" id="KW-1185">Reference proteome</keyword>
<dbReference type="Gene3D" id="1.25.40.10">
    <property type="entry name" value="Tetratricopeptide repeat domain"/>
    <property type="match status" value="7"/>
</dbReference>
<feature type="repeat" description="PPR" evidence="3">
    <location>
        <begin position="833"/>
        <end position="866"/>
    </location>
</feature>
<dbReference type="Proteomes" id="UP000796880">
    <property type="component" value="Unassembled WGS sequence"/>
</dbReference>
<feature type="repeat" description="PPR" evidence="3">
    <location>
        <begin position="692"/>
        <end position="726"/>
    </location>
</feature>
<dbReference type="Pfam" id="PF13812">
    <property type="entry name" value="PPR_3"/>
    <property type="match status" value="1"/>
</dbReference>
<dbReference type="OrthoDB" id="185373at2759"/>
<dbReference type="InterPro" id="IPR011990">
    <property type="entry name" value="TPR-like_helical_dom_sf"/>
</dbReference>